<feature type="transmembrane region" description="Helical" evidence="1">
    <location>
        <begin position="241"/>
        <end position="261"/>
    </location>
</feature>
<dbReference type="AlphaFoldDB" id="A0A0R1GYN4"/>
<evidence type="ECO:0000313" key="2">
    <source>
        <dbReference type="EMBL" id="KRK39453.1"/>
    </source>
</evidence>
<protein>
    <submittedName>
        <fullName evidence="2">ABC transporter, permease protein</fullName>
    </submittedName>
</protein>
<proteinExistence type="predicted"/>
<feature type="transmembrane region" description="Helical" evidence="1">
    <location>
        <begin position="198"/>
        <end position="214"/>
    </location>
</feature>
<dbReference type="PATRIC" id="fig|1423726.3.peg.2512"/>
<feature type="transmembrane region" description="Helical" evidence="1">
    <location>
        <begin position="439"/>
        <end position="461"/>
    </location>
</feature>
<dbReference type="EMBL" id="AZDA01000043">
    <property type="protein sequence ID" value="KRK39453.1"/>
    <property type="molecule type" value="Genomic_DNA"/>
</dbReference>
<feature type="transmembrane region" description="Helical" evidence="1">
    <location>
        <begin position="21"/>
        <end position="40"/>
    </location>
</feature>
<sequence length="540" mass="58780">MRNTKTAQTGLLLRLYLRRDWLKIGLWWLGLVGLMAGAAAKFDGLYGSQQAMASIITTLKTPAMVSLLGPFTANKPYTVADVYAAEMMVFMGLFVAMMNIYFGVHSSRADEDSGVSELIRAHAVGQHASLWASLLELILINGLAGVLEALGLQAAGMTGSNAAGNWLFGLGLAAFGLMFGLFTLLVAQISDSSRGATMLSYLVLGVLFIARMGTDVQNPDYTWWTIYGWIEKLDIYGQNNWLPVIYMLALTAVVAVITFVLSSRRDLGAGLLPQRKGRQFASRWLQGPLSLIARLERISTIVWLVALFILGATYGSIFGTAGDLVKTNPAMAQLIGAAATKTANQTLVLQFANKLALIFVVLATIPGLITLLRLNRDDSKGYFEQLHAKAISRLRLYLSFSAFGLIGAIVAFALGIYGMDVAGAAAMGHNAIDLTRFMRAFWGFTPALIVTFGITACLVGFLPRWQNIAWLIPAYGFFSLYLGSMLDLPKWALRLTPYGWVNAVPVHTINWGTAGWMTALGIVLIGLGYLGYRRRDLLTN</sequence>
<feature type="transmembrane region" description="Helical" evidence="1">
    <location>
        <begin position="130"/>
        <end position="154"/>
    </location>
</feature>
<feature type="transmembrane region" description="Helical" evidence="1">
    <location>
        <begin position="355"/>
        <end position="375"/>
    </location>
</feature>
<evidence type="ECO:0000313" key="3">
    <source>
        <dbReference type="Proteomes" id="UP000051461"/>
    </source>
</evidence>
<feature type="transmembrane region" description="Helical" evidence="1">
    <location>
        <begin position="508"/>
        <end position="532"/>
    </location>
</feature>
<keyword evidence="1" id="KW-0472">Membrane</keyword>
<keyword evidence="1" id="KW-0812">Transmembrane</keyword>
<keyword evidence="3" id="KW-1185">Reference proteome</keyword>
<reference evidence="2 3" key="1">
    <citation type="journal article" date="2015" name="Genome Announc.">
        <title>Expanding the biotechnology potential of lactobacilli through comparative genomics of 213 strains and associated genera.</title>
        <authorList>
            <person name="Sun Z."/>
            <person name="Harris H.M."/>
            <person name="McCann A."/>
            <person name="Guo C."/>
            <person name="Argimon S."/>
            <person name="Zhang W."/>
            <person name="Yang X."/>
            <person name="Jeffery I.B."/>
            <person name="Cooney J.C."/>
            <person name="Kagawa T.F."/>
            <person name="Liu W."/>
            <person name="Song Y."/>
            <person name="Salvetti E."/>
            <person name="Wrobel A."/>
            <person name="Rasinkangas P."/>
            <person name="Parkhill J."/>
            <person name="Rea M.C."/>
            <person name="O'Sullivan O."/>
            <person name="Ritari J."/>
            <person name="Douillard F.P."/>
            <person name="Paul Ross R."/>
            <person name="Yang R."/>
            <person name="Briner A.E."/>
            <person name="Felis G.E."/>
            <person name="de Vos W.M."/>
            <person name="Barrangou R."/>
            <person name="Klaenhammer T.R."/>
            <person name="Caufield P.W."/>
            <person name="Cui Y."/>
            <person name="Zhang H."/>
            <person name="O'Toole P.W."/>
        </authorList>
    </citation>
    <scope>NUCLEOTIDE SEQUENCE [LARGE SCALE GENOMIC DNA]</scope>
    <source>
        <strain evidence="2 3">DSM 20003</strain>
    </source>
</reference>
<accession>A0A0R1GYN4</accession>
<feature type="transmembrane region" description="Helical" evidence="1">
    <location>
        <begin position="82"/>
        <end position="102"/>
    </location>
</feature>
<gene>
    <name evidence="2" type="ORF">FC07_GL002420</name>
</gene>
<name>A0A0R1GYN4_9LACO</name>
<evidence type="ECO:0000256" key="1">
    <source>
        <dbReference type="SAM" id="Phobius"/>
    </source>
</evidence>
<comment type="caution">
    <text evidence="2">The sequence shown here is derived from an EMBL/GenBank/DDBJ whole genome shotgun (WGS) entry which is preliminary data.</text>
</comment>
<dbReference type="OrthoDB" id="2014935at2"/>
<dbReference type="STRING" id="1423726.FC07_GL002420"/>
<feature type="transmembrane region" description="Helical" evidence="1">
    <location>
        <begin position="166"/>
        <end position="186"/>
    </location>
</feature>
<feature type="transmembrane region" description="Helical" evidence="1">
    <location>
        <begin position="468"/>
        <end position="488"/>
    </location>
</feature>
<dbReference type="Proteomes" id="UP000051461">
    <property type="component" value="Unassembled WGS sequence"/>
</dbReference>
<feature type="transmembrane region" description="Helical" evidence="1">
    <location>
        <begin position="301"/>
        <end position="321"/>
    </location>
</feature>
<feature type="transmembrane region" description="Helical" evidence="1">
    <location>
        <begin position="396"/>
        <end position="419"/>
    </location>
</feature>
<keyword evidence="1" id="KW-1133">Transmembrane helix</keyword>
<organism evidence="2 3">
    <name type="scientific">Loigolactobacillus bifermentans DSM 20003</name>
    <dbReference type="NCBI Taxonomy" id="1423726"/>
    <lineage>
        <taxon>Bacteria</taxon>
        <taxon>Bacillati</taxon>
        <taxon>Bacillota</taxon>
        <taxon>Bacilli</taxon>
        <taxon>Lactobacillales</taxon>
        <taxon>Lactobacillaceae</taxon>
        <taxon>Loigolactobacillus</taxon>
    </lineage>
</organism>
<dbReference type="RefSeq" id="WP_057904252.1">
    <property type="nucleotide sequence ID" value="NZ_AZDA01000043.1"/>
</dbReference>